<dbReference type="SUPFAM" id="SSF56219">
    <property type="entry name" value="DNase I-like"/>
    <property type="match status" value="1"/>
</dbReference>
<reference evidence="2 3" key="1">
    <citation type="journal article" date="2018" name="Nat. Biotechnol.">
        <title>A standardized bacterial taxonomy based on genome phylogeny substantially revises the tree of life.</title>
        <authorList>
            <person name="Parks D.H."/>
            <person name="Chuvochina M."/>
            <person name="Waite D.W."/>
            <person name="Rinke C."/>
            <person name="Skarshewski A."/>
            <person name="Chaumeil P.A."/>
            <person name="Hugenholtz P."/>
        </authorList>
    </citation>
    <scope>NUCLEOTIDE SEQUENCE [LARGE SCALE GENOMIC DNA]</scope>
    <source>
        <strain evidence="2">UBA9359</strain>
    </source>
</reference>
<keyword evidence="2" id="KW-0540">Nuclease</keyword>
<dbReference type="Proteomes" id="UP000264330">
    <property type="component" value="Unassembled WGS sequence"/>
</dbReference>
<evidence type="ECO:0000259" key="1">
    <source>
        <dbReference type="Pfam" id="PF19580"/>
    </source>
</evidence>
<dbReference type="PANTHER" id="PTHR42834:SF1">
    <property type="entry name" value="ENDONUCLEASE_EXONUCLEASE_PHOSPHATASE FAMILY PROTEIN (AFU_ORTHOLOGUE AFUA_3G09210)"/>
    <property type="match status" value="1"/>
</dbReference>
<keyword evidence="2" id="KW-0255">Endonuclease</keyword>
<protein>
    <submittedName>
        <fullName evidence="2">Endonuclease</fullName>
    </submittedName>
</protein>
<accession>A0A3D5J400</accession>
<evidence type="ECO:0000313" key="2">
    <source>
        <dbReference type="EMBL" id="HCV82831.1"/>
    </source>
</evidence>
<gene>
    <name evidence="2" type="ORF">DGQ38_17470</name>
</gene>
<dbReference type="EMBL" id="DPMF01000401">
    <property type="protein sequence ID" value="HCV82831.1"/>
    <property type="molecule type" value="Genomic_DNA"/>
</dbReference>
<keyword evidence="2" id="KW-0378">Hydrolase</keyword>
<dbReference type="Pfam" id="PF19580">
    <property type="entry name" value="Exo_endo_phos_3"/>
    <property type="match status" value="1"/>
</dbReference>
<organism evidence="2 3">
    <name type="scientific">Zunongwangia profunda</name>
    <dbReference type="NCBI Taxonomy" id="398743"/>
    <lineage>
        <taxon>Bacteria</taxon>
        <taxon>Pseudomonadati</taxon>
        <taxon>Bacteroidota</taxon>
        <taxon>Flavobacteriia</taxon>
        <taxon>Flavobacteriales</taxon>
        <taxon>Flavobacteriaceae</taxon>
        <taxon>Zunongwangia</taxon>
    </lineage>
</organism>
<dbReference type="OMA" id="YKGYPFR"/>
<dbReference type="AlphaFoldDB" id="A0A3D5J400"/>
<name>A0A3D5J400_9FLAO</name>
<sequence>MTTKLLPVLFLLYCGIGFSQDQDTYDVLTIAFYNTENLFDTQNDDFTFDDDRTPEGKDAWTKEKYELKLNHIGQVVSEIGTELSGHSPEIIGLCEVENIRVLEDLLNTEKLQNKNYKIIHFDSPDRRGIDNALLYNTKVFTPTQSRNIEVLIRNEEGKRIYTRDILVATGRIQNENFAFLVNHWPSRSGGEKASRNYRKSAALVNRKICDSLWAIDPSLKIINMGDFNDDPKNKNVKNVLKTSESPNQFQFYNPMLKLYKKGVGSLAYRDNWNLFDQILISGAMMTKNYEHFQYYKAGVFKKDYLVTSTGQYKGYPFRSYGYNGYLGGYSDHFPVYLYLIKKKNPR</sequence>
<dbReference type="RefSeq" id="WP_013069713.1">
    <property type="nucleotide sequence ID" value="NZ_CAJXAW010000075.1"/>
</dbReference>
<evidence type="ECO:0000313" key="3">
    <source>
        <dbReference type="Proteomes" id="UP000264330"/>
    </source>
</evidence>
<dbReference type="InterPro" id="IPR005135">
    <property type="entry name" value="Endo/exonuclease/phosphatase"/>
</dbReference>
<dbReference type="PANTHER" id="PTHR42834">
    <property type="entry name" value="ENDONUCLEASE/EXONUCLEASE/PHOSPHATASE FAMILY PROTEIN (AFU_ORTHOLOGUE AFUA_3G09210)"/>
    <property type="match status" value="1"/>
</dbReference>
<dbReference type="GO" id="GO:0004519">
    <property type="term" value="F:endonuclease activity"/>
    <property type="evidence" value="ECO:0007669"/>
    <property type="project" value="UniProtKB-KW"/>
</dbReference>
<feature type="domain" description="Endonuclease/exonuclease/phosphatase" evidence="1">
    <location>
        <begin position="29"/>
        <end position="341"/>
    </location>
</feature>
<comment type="caution">
    <text evidence="2">The sequence shown here is derived from an EMBL/GenBank/DDBJ whole genome shotgun (WGS) entry which is preliminary data.</text>
</comment>
<dbReference type="Gene3D" id="3.60.10.10">
    <property type="entry name" value="Endonuclease/exonuclease/phosphatase"/>
    <property type="match status" value="1"/>
</dbReference>
<dbReference type="InterPro" id="IPR036691">
    <property type="entry name" value="Endo/exonu/phosph_ase_sf"/>
</dbReference>
<proteinExistence type="predicted"/>